<reference evidence="2" key="1">
    <citation type="submission" date="2022-09" db="EMBL/GenBank/DDBJ databases">
        <title>Culturomic study of gut microbiota in children with autism spectrum disorder.</title>
        <authorList>
            <person name="Efimov B.A."/>
            <person name="Chaplin A.V."/>
            <person name="Sokolova S.R."/>
            <person name="Pikina A.P."/>
            <person name="Korzhanova M."/>
            <person name="Belova V."/>
            <person name="Korostin D."/>
        </authorList>
    </citation>
    <scope>NUCLEOTIDE SEQUENCE</scope>
    <source>
        <strain evidence="2">ASD5510</strain>
    </source>
</reference>
<keyword evidence="2" id="KW-0396">Initiation factor</keyword>
<sequence>MITKIRELLCCLGITANYTGFYYTSYAVYLAMEDMECLSLVTKYLYPEVAKHYHTTPACVERNIRTVIQIAWAQNSSLLIRLSKDTNLRKPTTAQFIAILTTHFLESDRSAVPN</sequence>
<dbReference type="Proteomes" id="UP001065549">
    <property type="component" value="Unassembled WGS sequence"/>
</dbReference>
<dbReference type="InterPro" id="IPR016032">
    <property type="entry name" value="Sig_transdc_resp-reg_C-effctor"/>
</dbReference>
<evidence type="ECO:0000313" key="3">
    <source>
        <dbReference type="Proteomes" id="UP001065549"/>
    </source>
</evidence>
<dbReference type="InterPro" id="IPR036388">
    <property type="entry name" value="WH-like_DNA-bd_sf"/>
</dbReference>
<dbReference type="GO" id="GO:0003700">
    <property type="term" value="F:DNA-binding transcription factor activity"/>
    <property type="evidence" value="ECO:0007669"/>
    <property type="project" value="InterPro"/>
</dbReference>
<dbReference type="EMBL" id="JAOSHN010000001">
    <property type="protein sequence ID" value="MCU7377366.1"/>
    <property type="molecule type" value="Genomic_DNA"/>
</dbReference>
<dbReference type="GO" id="GO:0003743">
    <property type="term" value="F:translation initiation factor activity"/>
    <property type="evidence" value="ECO:0007669"/>
    <property type="project" value="UniProtKB-KW"/>
</dbReference>
<comment type="caution">
    <text evidence="2">The sequence shown here is derived from an EMBL/GenBank/DDBJ whole genome shotgun (WGS) entry which is preliminary data.</text>
</comment>
<dbReference type="Pfam" id="PF08769">
    <property type="entry name" value="Spo0A_C"/>
    <property type="match status" value="1"/>
</dbReference>
<dbReference type="RefSeq" id="WP_148397115.1">
    <property type="nucleotide sequence ID" value="NZ_JAJAGH010000010.1"/>
</dbReference>
<dbReference type="GO" id="GO:0005509">
    <property type="term" value="F:calcium ion binding"/>
    <property type="evidence" value="ECO:0007669"/>
    <property type="project" value="InterPro"/>
</dbReference>
<dbReference type="GO" id="GO:0042173">
    <property type="term" value="P:regulation of sporulation resulting in formation of a cellular spore"/>
    <property type="evidence" value="ECO:0007669"/>
    <property type="project" value="InterPro"/>
</dbReference>
<feature type="domain" description="Sporulation initiation factor Spo0A C-terminal" evidence="1">
    <location>
        <begin position="5"/>
        <end position="102"/>
    </location>
</feature>
<keyword evidence="2" id="KW-0648">Protein biosynthesis</keyword>
<name>A0A9J6QUI6_9FIRM</name>
<organism evidence="2 3">
    <name type="scientific">Hominibacterium faecale</name>
    <dbReference type="NCBI Taxonomy" id="2839743"/>
    <lineage>
        <taxon>Bacteria</taxon>
        <taxon>Bacillati</taxon>
        <taxon>Bacillota</taxon>
        <taxon>Clostridia</taxon>
        <taxon>Peptostreptococcales</taxon>
        <taxon>Anaerovoracaceae</taxon>
        <taxon>Hominibacterium</taxon>
    </lineage>
</organism>
<dbReference type="Gene3D" id="1.10.10.10">
    <property type="entry name" value="Winged helix-like DNA-binding domain superfamily/Winged helix DNA-binding domain"/>
    <property type="match status" value="1"/>
</dbReference>
<keyword evidence="3" id="KW-1185">Reference proteome</keyword>
<gene>
    <name evidence="2" type="ORF">OBO34_03240</name>
</gene>
<dbReference type="SUPFAM" id="SSF46894">
    <property type="entry name" value="C-terminal effector domain of the bipartite response regulators"/>
    <property type="match status" value="1"/>
</dbReference>
<accession>A0A9J6QUI6</accession>
<dbReference type="GO" id="GO:0005737">
    <property type="term" value="C:cytoplasm"/>
    <property type="evidence" value="ECO:0007669"/>
    <property type="project" value="InterPro"/>
</dbReference>
<protein>
    <submittedName>
        <fullName evidence="2">Sporulation initiation factor Spo0A C-terminal domain-containing protein</fullName>
    </submittedName>
</protein>
<dbReference type="AlphaFoldDB" id="A0A9J6QUI6"/>
<dbReference type="GO" id="GO:0003677">
    <property type="term" value="F:DNA binding"/>
    <property type="evidence" value="ECO:0007669"/>
    <property type="project" value="InterPro"/>
</dbReference>
<proteinExistence type="predicted"/>
<dbReference type="InterPro" id="IPR014879">
    <property type="entry name" value="Spo0A_C"/>
</dbReference>
<evidence type="ECO:0000259" key="1">
    <source>
        <dbReference type="Pfam" id="PF08769"/>
    </source>
</evidence>
<evidence type="ECO:0000313" key="2">
    <source>
        <dbReference type="EMBL" id="MCU7377366.1"/>
    </source>
</evidence>